<comment type="caution">
    <text evidence="2">The sequence shown here is derived from an EMBL/GenBank/DDBJ whole genome shotgun (WGS) entry which is preliminary data.</text>
</comment>
<evidence type="ECO:0000313" key="2">
    <source>
        <dbReference type="EMBL" id="KAA1166396.1"/>
    </source>
</evidence>
<gene>
    <name evidence="2" type="ORF">EU509_00495</name>
</gene>
<feature type="domain" description="Putative DNA-binding" evidence="1">
    <location>
        <begin position="47"/>
        <end position="114"/>
    </location>
</feature>
<evidence type="ECO:0000313" key="3">
    <source>
        <dbReference type="Proteomes" id="UP000322915"/>
    </source>
</evidence>
<accession>A0ABQ6RNC7</accession>
<dbReference type="InterPro" id="IPR018640">
    <property type="entry name" value="DUF2063"/>
</dbReference>
<organism evidence="2 3">
    <name type="scientific">Pseudoalteromonas fuliginea</name>
    <dbReference type="NCBI Taxonomy" id="1872678"/>
    <lineage>
        <taxon>Bacteria</taxon>
        <taxon>Pseudomonadati</taxon>
        <taxon>Pseudomonadota</taxon>
        <taxon>Gammaproteobacteria</taxon>
        <taxon>Alteromonadales</taxon>
        <taxon>Pseudoalteromonadaceae</taxon>
        <taxon>Pseudoalteromonas</taxon>
    </lineage>
</organism>
<keyword evidence="3" id="KW-1185">Reference proteome</keyword>
<dbReference type="RefSeq" id="WP_149604850.1">
    <property type="nucleotide sequence ID" value="NZ_SEUJ01000037.1"/>
</dbReference>
<dbReference type="Pfam" id="PF09836">
    <property type="entry name" value="DUF2063"/>
    <property type="match status" value="1"/>
</dbReference>
<dbReference type="Proteomes" id="UP000322915">
    <property type="component" value="Unassembled WGS sequence"/>
</dbReference>
<sequence>MNEVTLKKTQEWMMTMLVVRGDLREKVMQASAHTDISWELLTEGKERSTFFRRLNIYAAGYVMRLVECLKSEYPTLESFMGEIVFADFAKAYIVTLPSQKPSLYDLGAGFSLFLQSTRPEGNYSSEEEAFFSLPAEISRVERAQAEVSLAKGFEGEQDELAVLDFFSILQQKLTVKTPPCLRLVELAYPIIPLMEKLQLHDGYDMPVAKLNFVAFSRINYKLSTLALESWQFEFLKVCEQEPLLSNCIEITSKVTGLDKGDLLARLLFWLPNATVHGLLKVTY</sequence>
<protein>
    <submittedName>
        <fullName evidence="2">DUF2063 domain-containing protein</fullName>
    </submittedName>
</protein>
<reference evidence="2 3" key="1">
    <citation type="submission" date="2019-01" db="EMBL/GenBank/DDBJ databases">
        <title>Genome sequences of marine Pseudoalteromonas species.</title>
        <authorList>
            <person name="Boraston A.B."/>
            <person name="Hehemann J.-H."/>
            <person name="Vickers C.J."/>
            <person name="Salama-Alber O."/>
            <person name="Abe K."/>
            <person name="Hettle A.J."/>
        </authorList>
    </citation>
    <scope>NUCLEOTIDE SEQUENCE [LARGE SCALE GENOMIC DNA]</scope>
    <source>
        <strain evidence="2 3">PS47</strain>
    </source>
</reference>
<dbReference type="EMBL" id="SEUJ01000037">
    <property type="protein sequence ID" value="KAA1166396.1"/>
    <property type="molecule type" value="Genomic_DNA"/>
</dbReference>
<name>A0ABQ6RNC7_9GAMM</name>
<evidence type="ECO:0000259" key="1">
    <source>
        <dbReference type="Pfam" id="PF09836"/>
    </source>
</evidence>
<proteinExistence type="predicted"/>